<dbReference type="Gene3D" id="2.30.42.10">
    <property type="match status" value="1"/>
</dbReference>
<evidence type="ECO:0000259" key="2">
    <source>
        <dbReference type="Pfam" id="PF13180"/>
    </source>
</evidence>
<gene>
    <name evidence="4" type="ORF">NCTC13102_01079</name>
</gene>
<feature type="signal peptide" evidence="1">
    <location>
        <begin position="1"/>
        <end position="32"/>
    </location>
</feature>
<proteinExistence type="predicted"/>
<evidence type="ECO:0000313" key="4">
    <source>
        <dbReference type="EMBL" id="SQB98615.1"/>
    </source>
</evidence>
<evidence type="ECO:0000313" key="5">
    <source>
        <dbReference type="Proteomes" id="UP000250166"/>
    </source>
</evidence>
<dbReference type="InterPro" id="IPR001478">
    <property type="entry name" value="PDZ"/>
</dbReference>
<dbReference type="InterPro" id="IPR036034">
    <property type="entry name" value="PDZ_sf"/>
</dbReference>
<organism evidence="4 5">
    <name type="scientific">Helicobacter fennelliae</name>
    <dbReference type="NCBI Taxonomy" id="215"/>
    <lineage>
        <taxon>Bacteria</taxon>
        <taxon>Pseudomonadati</taxon>
        <taxon>Campylobacterota</taxon>
        <taxon>Epsilonproteobacteria</taxon>
        <taxon>Campylobacterales</taxon>
        <taxon>Helicobacteraceae</taxon>
        <taxon>Helicobacter</taxon>
    </lineage>
</organism>
<dbReference type="Pfam" id="PF24314">
    <property type="entry name" value="DUF7488"/>
    <property type="match status" value="1"/>
</dbReference>
<accession>A0A2X3BR60</accession>
<protein>
    <submittedName>
        <fullName evidence="4">Periplasmic protein</fullName>
    </submittedName>
</protein>
<reference evidence="4 5" key="1">
    <citation type="submission" date="2018-06" db="EMBL/GenBank/DDBJ databases">
        <authorList>
            <consortium name="Pathogen Informatics"/>
            <person name="Doyle S."/>
        </authorList>
    </citation>
    <scope>NUCLEOTIDE SEQUENCE [LARGE SCALE GENOMIC DNA]</scope>
    <source>
        <strain evidence="4 5">NCTC13102</strain>
    </source>
</reference>
<dbReference type="EMBL" id="UAWL01000006">
    <property type="protein sequence ID" value="SQB98615.1"/>
    <property type="molecule type" value="Genomic_DNA"/>
</dbReference>
<evidence type="ECO:0000259" key="3">
    <source>
        <dbReference type="Pfam" id="PF24314"/>
    </source>
</evidence>
<feature type="chain" id="PRO_5016066733" evidence="1">
    <location>
        <begin position="33"/>
        <end position="356"/>
    </location>
</feature>
<name>A0A2X3BR60_9HELI</name>
<sequence>MIHIKKRFLHSFLHKGFIALSVFCACSVLVSAMDFSHCKSYYKQATTSIDSALLYAIKYQNNQYLIAFSKTPLTSPYIIKKDPFLGLYLFKGSTPLSYTLKPLDNFSRTTQLAAINQTQITTGKVLNFERGIFDLGKFSSTLPQNSVISNICYQIYGIAIDSHTFIPKNLIDRFLSQKGGKYGDIGIRTTEDKKGFVIVKQVDLFFDKNPFLPEDRILEINQKPIKSLVDFEWSVANLEIGSTSHITISRGGKKQTFHIKVDRRYGGGLITDSFLERFGVVIDSDMVIKKIPKPLPFALSQLSVGDKLIWINKTPIQKDLGFWHLRELLSKAGLKGEAELLVLHQGVEIFIHSKLK</sequence>
<dbReference type="RefSeq" id="WP_023949462.1">
    <property type="nucleotide sequence ID" value="NZ_JAERIV010000004.1"/>
</dbReference>
<dbReference type="Pfam" id="PF13180">
    <property type="entry name" value="PDZ_2"/>
    <property type="match status" value="1"/>
</dbReference>
<dbReference type="SUPFAM" id="SSF50156">
    <property type="entry name" value="PDZ domain-like"/>
    <property type="match status" value="1"/>
</dbReference>
<feature type="domain" description="DUF7488" evidence="3">
    <location>
        <begin position="32"/>
        <end position="178"/>
    </location>
</feature>
<feature type="domain" description="PDZ" evidence="2">
    <location>
        <begin position="183"/>
        <end position="261"/>
    </location>
</feature>
<dbReference type="Proteomes" id="UP000250166">
    <property type="component" value="Unassembled WGS sequence"/>
</dbReference>
<dbReference type="PROSITE" id="PS51257">
    <property type="entry name" value="PROKAR_LIPOPROTEIN"/>
    <property type="match status" value="1"/>
</dbReference>
<dbReference type="InterPro" id="IPR055911">
    <property type="entry name" value="DUF7488"/>
</dbReference>
<keyword evidence="1" id="KW-0732">Signal</keyword>
<evidence type="ECO:0000256" key="1">
    <source>
        <dbReference type="SAM" id="SignalP"/>
    </source>
</evidence>
<dbReference type="AlphaFoldDB" id="A0A2X3BR60"/>